<sequence length="106" mass="12017">MSDKFTQEELSVLMVKQIYRVQKTMNWLKIGGTFILITVLFDYLAHMGWFEAEFYLKALRMDYTPGVEAFTTTPMSRSFETAALTLRADKGATQTSLTTCTANQGP</sequence>
<keyword evidence="1" id="KW-0472">Membrane</keyword>
<evidence type="ECO:0000313" key="2">
    <source>
        <dbReference type="EMBL" id="MFC1455727.1"/>
    </source>
</evidence>
<gene>
    <name evidence="2" type="ORF">ACETIH_03130</name>
</gene>
<keyword evidence="1" id="KW-0812">Transmembrane</keyword>
<reference evidence="2 3" key="1">
    <citation type="submission" date="2024-09" db="EMBL/GenBank/DDBJ databases">
        <title>Nodulacao em especies de Leguminosae Basais da Amazonia e Caracterizacao dos Rizobios e Bacterias Associadas aos Nodulos.</title>
        <authorList>
            <person name="Jambeiro I.C.A."/>
            <person name="Lopes I.S."/>
            <person name="Aguiar E.R.G.R."/>
            <person name="Santos A.F.J."/>
            <person name="Dos Santos J.M.F."/>
            <person name="Gross E."/>
        </authorList>
    </citation>
    <scope>NUCLEOTIDE SEQUENCE [LARGE SCALE GENOMIC DNA]</scope>
    <source>
        <strain evidence="2 3">BRUESC1165</strain>
    </source>
</reference>
<feature type="transmembrane region" description="Helical" evidence="1">
    <location>
        <begin position="30"/>
        <end position="50"/>
    </location>
</feature>
<evidence type="ECO:0000313" key="3">
    <source>
        <dbReference type="Proteomes" id="UP001593940"/>
    </source>
</evidence>
<proteinExistence type="predicted"/>
<organism evidence="2 3">
    <name type="scientific">Microvirga arabica</name>
    <dbReference type="NCBI Taxonomy" id="1128671"/>
    <lineage>
        <taxon>Bacteria</taxon>
        <taxon>Pseudomonadati</taxon>
        <taxon>Pseudomonadota</taxon>
        <taxon>Alphaproteobacteria</taxon>
        <taxon>Hyphomicrobiales</taxon>
        <taxon>Methylobacteriaceae</taxon>
        <taxon>Microvirga</taxon>
    </lineage>
</organism>
<protein>
    <submittedName>
        <fullName evidence="2">Uncharacterized protein</fullName>
    </submittedName>
</protein>
<dbReference type="Proteomes" id="UP001593940">
    <property type="component" value="Unassembled WGS sequence"/>
</dbReference>
<dbReference type="RefSeq" id="WP_377028812.1">
    <property type="nucleotide sequence ID" value="NZ_JBHOMY010000010.1"/>
</dbReference>
<evidence type="ECO:0000256" key="1">
    <source>
        <dbReference type="SAM" id="Phobius"/>
    </source>
</evidence>
<name>A0ABV6Y372_9HYPH</name>
<keyword evidence="1" id="KW-1133">Transmembrane helix</keyword>
<dbReference type="EMBL" id="JBHOMY010000010">
    <property type="protein sequence ID" value="MFC1455727.1"/>
    <property type="molecule type" value="Genomic_DNA"/>
</dbReference>
<comment type="caution">
    <text evidence="2">The sequence shown here is derived from an EMBL/GenBank/DDBJ whole genome shotgun (WGS) entry which is preliminary data.</text>
</comment>
<accession>A0ABV6Y372</accession>
<keyword evidence="3" id="KW-1185">Reference proteome</keyword>